<comment type="caution">
    <text evidence="6">The sequence shown here is derived from an EMBL/GenBank/DDBJ whole genome shotgun (WGS) entry which is preliminary data.</text>
</comment>
<dbReference type="InterPro" id="IPR011047">
    <property type="entry name" value="Quinoprotein_ADH-like_sf"/>
</dbReference>
<dbReference type="InterPro" id="IPR002372">
    <property type="entry name" value="PQQ_rpt_dom"/>
</dbReference>
<evidence type="ECO:0000313" key="6">
    <source>
        <dbReference type="EMBL" id="KKB61481.1"/>
    </source>
</evidence>
<dbReference type="HAMAP" id="MF_00923">
    <property type="entry name" value="OM_assembly_BamB"/>
    <property type="match status" value="1"/>
</dbReference>
<dbReference type="SUPFAM" id="SSF50998">
    <property type="entry name" value="Quinoprotein alcohol dehydrogenase-like"/>
    <property type="match status" value="1"/>
</dbReference>
<dbReference type="SMART" id="SM00564">
    <property type="entry name" value="PQQ"/>
    <property type="match status" value="6"/>
</dbReference>
<comment type="subcellular location">
    <subcellularLocation>
        <location evidence="4">Cell outer membrane</location>
    </subcellularLocation>
</comment>
<comment type="function">
    <text evidence="4">Part of the outer membrane protein assembly complex, which is involved in assembly and insertion of beta-barrel proteins into the outer membrane.</text>
</comment>
<reference evidence="6 7" key="1">
    <citation type="submission" date="2015-03" db="EMBL/GenBank/DDBJ databases">
        <title>Draft Genome Sequence of Burkholderia andropogonis type strain ICMP2807, isolated from Sorghum bicolor.</title>
        <authorList>
            <person name="Lopes-Santos L."/>
            <person name="Castro D.B."/>
            <person name="Ottoboni L.M."/>
            <person name="Park D."/>
            <person name="Weirc B.S."/>
            <person name="Destefano S.A."/>
        </authorList>
    </citation>
    <scope>NUCLEOTIDE SEQUENCE [LARGE SCALE GENOMIC DNA]</scope>
    <source>
        <strain evidence="6 7">ICMP2807</strain>
    </source>
</reference>
<sequence>MSIAILAACSSTKDPRRVPTPLTDFKPVMEVKQAWKASVGKSKGFLFQPTVVNGFVFAAGNNGSVAKFDAASGRTIWRTKLKESLTAGVGVADDASLVAVGAQDGYVIVLDADGNRVWSGSVGGEILTAPLIGHNLVIVRTADGQITAFDARTGEQKWVYRNRAVPLNLRTTLGMRFAGANGVLAGFPGGSIAAINIDSGEPFWQSPVSFPQGVTEVERINDVSGSPELVGRLACAGSFQGRLGCFDVENGQPVWEHPFSTYNGVAEDAQMVVAGDDFSVVSAFDANSGRPLWENKALRSRDLSRPVLLGHAVVVGDYKGFVHFLSTENGQFIARMKTDGNPITAPAVVSGDTLIVQTSSGDLYAFQPQ</sequence>
<dbReference type="Proteomes" id="UP000033618">
    <property type="component" value="Unassembled WGS sequence"/>
</dbReference>
<dbReference type="NCBIfam" id="TIGR03300">
    <property type="entry name" value="assembly_YfgL"/>
    <property type="match status" value="1"/>
</dbReference>
<organism evidence="6 7">
    <name type="scientific">Robbsia andropogonis</name>
    <dbReference type="NCBI Taxonomy" id="28092"/>
    <lineage>
        <taxon>Bacteria</taxon>
        <taxon>Pseudomonadati</taxon>
        <taxon>Pseudomonadota</taxon>
        <taxon>Betaproteobacteria</taxon>
        <taxon>Burkholderiales</taxon>
        <taxon>Burkholderiaceae</taxon>
        <taxon>Robbsia</taxon>
    </lineage>
</organism>
<feature type="domain" description="Pyrrolo-quinoline quinone repeat" evidence="5">
    <location>
        <begin position="62"/>
        <end position="294"/>
    </location>
</feature>
<comment type="subunit">
    <text evidence="4">Part of the Bam complex.</text>
</comment>
<proteinExistence type="inferred from homology"/>
<evidence type="ECO:0000313" key="7">
    <source>
        <dbReference type="Proteomes" id="UP000033618"/>
    </source>
</evidence>
<keyword evidence="2 4" id="KW-0472">Membrane</keyword>
<dbReference type="GO" id="GO:0043165">
    <property type="term" value="P:Gram-negative-bacterium-type cell outer membrane assembly"/>
    <property type="evidence" value="ECO:0007669"/>
    <property type="project" value="UniProtKB-UniRule"/>
</dbReference>
<gene>
    <name evidence="4" type="primary">bamB</name>
    <name evidence="6" type="ORF">WM40_22920</name>
</gene>
<evidence type="ECO:0000256" key="3">
    <source>
        <dbReference type="ARBA" id="ARBA00023237"/>
    </source>
</evidence>
<dbReference type="STRING" id="28092.WM40_22920"/>
<dbReference type="GO" id="GO:0051205">
    <property type="term" value="P:protein insertion into membrane"/>
    <property type="evidence" value="ECO:0007669"/>
    <property type="project" value="UniProtKB-UniRule"/>
</dbReference>
<dbReference type="InterPro" id="IPR015943">
    <property type="entry name" value="WD40/YVTN_repeat-like_dom_sf"/>
</dbReference>
<dbReference type="InterPro" id="IPR017687">
    <property type="entry name" value="BamB"/>
</dbReference>
<dbReference type="AlphaFoldDB" id="A0A0F5JUG2"/>
<keyword evidence="1 4" id="KW-0732">Signal</keyword>
<evidence type="ECO:0000256" key="1">
    <source>
        <dbReference type="ARBA" id="ARBA00022729"/>
    </source>
</evidence>
<dbReference type="GO" id="GO:0009279">
    <property type="term" value="C:cell outer membrane"/>
    <property type="evidence" value="ECO:0007669"/>
    <property type="project" value="UniProtKB-SubCell"/>
</dbReference>
<dbReference type="InterPro" id="IPR018391">
    <property type="entry name" value="PQQ_b-propeller_rpt"/>
</dbReference>
<dbReference type="EMBL" id="LAQU01000041">
    <property type="protein sequence ID" value="KKB61481.1"/>
    <property type="molecule type" value="Genomic_DNA"/>
</dbReference>
<dbReference type="Pfam" id="PF13360">
    <property type="entry name" value="PQQ_2"/>
    <property type="match status" value="1"/>
</dbReference>
<comment type="similarity">
    <text evidence="4">Belongs to the BamB family.</text>
</comment>
<evidence type="ECO:0000259" key="5">
    <source>
        <dbReference type="Pfam" id="PF13360"/>
    </source>
</evidence>
<dbReference type="PATRIC" id="fig|28092.6.peg.5391"/>
<name>A0A0F5JUG2_9BURK</name>
<evidence type="ECO:0000256" key="4">
    <source>
        <dbReference type="HAMAP-Rule" id="MF_00923"/>
    </source>
</evidence>
<keyword evidence="3 4" id="KW-0998">Cell outer membrane</keyword>
<dbReference type="PANTHER" id="PTHR34512">
    <property type="entry name" value="CELL SURFACE PROTEIN"/>
    <property type="match status" value="1"/>
</dbReference>
<dbReference type="Gene3D" id="2.130.10.10">
    <property type="entry name" value="YVTN repeat-like/Quinoprotein amine dehydrogenase"/>
    <property type="match status" value="1"/>
</dbReference>
<dbReference type="PANTHER" id="PTHR34512:SF30">
    <property type="entry name" value="OUTER MEMBRANE PROTEIN ASSEMBLY FACTOR BAMB"/>
    <property type="match status" value="1"/>
</dbReference>
<keyword evidence="7" id="KW-1185">Reference proteome</keyword>
<accession>A0A0F5JUG2</accession>
<protein>
    <recommendedName>
        <fullName evidence="4">Outer membrane protein assembly factor BamB</fullName>
    </recommendedName>
</protein>
<evidence type="ECO:0000256" key="2">
    <source>
        <dbReference type="ARBA" id="ARBA00023136"/>
    </source>
</evidence>